<sequence>FFLKYQTPTSVPAKGSRKRVRIEMSKNTAHTTQDYLRTLKQSPNIPFDAQKTPMQGLLKSPPLPRRTPLYVKVKRSTDTRQKQQKQSKSPKRQKAADFF</sequence>
<evidence type="ECO:0000313" key="2">
    <source>
        <dbReference type="EMBL" id="CAH3195714.1"/>
    </source>
</evidence>
<protein>
    <submittedName>
        <fullName evidence="2">Uncharacterized protein</fullName>
    </submittedName>
</protein>
<feature type="non-terminal residue" evidence="2">
    <location>
        <position position="1"/>
    </location>
</feature>
<keyword evidence="3" id="KW-1185">Reference proteome</keyword>
<feature type="compositionally biased region" description="Polar residues" evidence="1">
    <location>
        <begin position="25"/>
        <end position="44"/>
    </location>
</feature>
<accession>A0ABN8SW09</accession>
<comment type="caution">
    <text evidence="2">The sequence shown here is derived from an EMBL/GenBank/DDBJ whole genome shotgun (WGS) entry which is preliminary data.</text>
</comment>
<dbReference type="EMBL" id="CALNXI010004393">
    <property type="protein sequence ID" value="CAH3195714.1"/>
    <property type="molecule type" value="Genomic_DNA"/>
</dbReference>
<proteinExistence type="predicted"/>
<feature type="region of interest" description="Disordered" evidence="1">
    <location>
        <begin position="1"/>
        <end position="99"/>
    </location>
</feature>
<gene>
    <name evidence="2" type="ORF">PEVE_00030849</name>
</gene>
<evidence type="ECO:0000313" key="3">
    <source>
        <dbReference type="Proteomes" id="UP001159427"/>
    </source>
</evidence>
<organism evidence="2 3">
    <name type="scientific">Porites evermanni</name>
    <dbReference type="NCBI Taxonomy" id="104178"/>
    <lineage>
        <taxon>Eukaryota</taxon>
        <taxon>Metazoa</taxon>
        <taxon>Cnidaria</taxon>
        <taxon>Anthozoa</taxon>
        <taxon>Hexacorallia</taxon>
        <taxon>Scleractinia</taxon>
        <taxon>Fungiina</taxon>
        <taxon>Poritidae</taxon>
        <taxon>Porites</taxon>
    </lineage>
</organism>
<feature type="compositionally biased region" description="Basic residues" evidence="1">
    <location>
        <begin position="82"/>
        <end position="93"/>
    </location>
</feature>
<name>A0ABN8SW09_9CNID</name>
<dbReference type="Proteomes" id="UP001159427">
    <property type="component" value="Unassembled WGS sequence"/>
</dbReference>
<reference evidence="2 3" key="1">
    <citation type="submission" date="2022-05" db="EMBL/GenBank/DDBJ databases">
        <authorList>
            <consortium name="Genoscope - CEA"/>
            <person name="William W."/>
        </authorList>
    </citation>
    <scope>NUCLEOTIDE SEQUENCE [LARGE SCALE GENOMIC DNA]</scope>
</reference>
<evidence type="ECO:0000256" key="1">
    <source>
        <dbReference type="SAM" id="MobiDB-lite"/>
    </source>
</evidence>
<feature type="compositionally biased region" description="Polar residues" evidence="1">
    <location>
        <begin position="1"/>
        <end position="10"/>
    </location>
</feature>